<organism evidence="2 3">
    <name type="scientific">Porphyromonas gingivalis (strain ATCC 33277 / DSM 20709 / CIP 103683 / JCM 12257 / NCTC 11834 / 2561)</name>
    <dbReference type="NCBI Taxonomy" id="431947"/>
    <lineage>
        <taxon>Bacteria</taxon>
        <taxon>Pseudomonadati</taxon>
        <taxon>Bacteroidota</taxon>
        <taxon>Bacteroidia</taxon>
        <taxon>Bacteroidales</taxon>
        <taxon>Porphyromonadaceae</taxon>
        <taxon>Porphyromonas</taxon>
    </lineage>
</organism>
<dbReference type="Proteomes" id="UP000008842">
    <property type="component" value="Chromosome"/>
</dbReference>
<dbReference type="AlphaFoldDB" id="B2RHJ9"/>
<reference evidence="2 3" key="1">
    <citation type="journal article" date="2008" name="DNA Res.">
        <title>Determination of the genome sequence of Porphyromonas gingivalis strain ATCC 33277 and genomic comparison with strain W83 revealed extensive genome rearrangements in P. gingivalis.</title>
        <authorList>
            <person name="Naito M."/>
            <person name="Hirakawa H."/>
            <person name="Yamashita A."/>
            <person name="Ohara N."/>
            <person name="Shoji M."/>
            <person name="Yukitake H."/>
            <person name="Nakayama K."/>
            <person name="Toh H."/>
            <person name="Yoshimura F."/>
            <person name="Kuhara S."/>
            <person name="Hattori M."/>
            <person name="Hayashi T."/>
            <person name="Nakayama K."/>
        </authorList>
    </citation>
    <scope>NUCLEOTIDE SEQUENCE [LARGE SCALE GENOMIC DNA]</scope>
    <source>
        <strain evidence="3">ATCC 33277 / DSM 20709 / CIP 103683 / JCM 12257 / NCTC 11834 / 2561</strain>
    </source>
</reference>
<feature type="signal peptide" evidence="1">
    <location>
        <begin position="1"/>
        <end position="23"/>
    </location>
</feature>
<evidence type="ECO:0000313" key="2">
    <source>
        <dbReference type="EMBL" id="BAG32844.1"/>
    </source>
</evidence>
<dbReference type="GeneID" id="29255570"/>
<dbReference type="KEGG" id="pgn:PGN_0325"/>
<evidence type="ECO:0000256" key="1">
    <source>
        <dbReference type="SAM" id="SignalP"/>
    </source>
</evidence>
<dbReference type="RefSeq" id="WP_012457428.1">
    <property type="nucleotide sequence ID" value="NC_010729.1"/>
</dbReference>
<feature type="chain" id="PRO_5002780258" description="DUF3887 domain-containing protein" evidence="1">
    <location>
        <begin position="24"/>
        <end position="121"/>
    </location>
</feature>
<protein>
    <recommendedName>
        <fullName evidence="4">DUF3887 domain-containing protein</fullName>
    </recommendedName>
</protein>
<name>B2RHJ9_PORG3</name>
<evidence type="ECO:0008006" key="4">
    <source>
        <dbReference type="Google" id="ProtNLM"/>
    </source>
</evidence>
<proteinExistence type="predicted"/>
<keyword evidence="1" id="KW-0732">Signal</keyword>
<dbReference type="EMBL" id="AP009380">
    <property type="protein sequence ID" value="BAG32844.1"/>
    <property type="molecule type" value="Genomic_DNA"/>
</dbReference>
<accession>B2RHJ9</accession>
<evidence type="ECO:0000313" key="3">
    <source>
        <dbReference type="Proteomes" id="UP000008842"/>
    </source>
</evidence>
<sequence length="121" mass="13736">MKKTKALLLMFFLAIFSSIQVEAQQINKTSVEETNTLSSFVKKQDVNKFLEAFCREYYNSCFKGRTYVQNSLSIANFSVIDENNIRASGTHSYRGRFGVLYDSYDFSAIITLVSSGIVVLK</sequence>
<dbReference type="HOGENOM" id="CLU_2035867_0_0_10"/>
<gene>
    <name evidence="2" type="ordered locus">PGN_0325</name>
</gene>